<dbReference type="GO" id="GO:0005524">
    <property type="term" value="F:ATP binding"/>
    <property type="evidence" value="ECO:0007669"/>
    <property type="project" value="UniProtKB-KW"/>
</dbReference>
<proteinExistence type="predicted"/>
<dbReference type="InterPro" id="IPR050221">
    <property type="entry name" value="26S_Proteasome_ATPase"/>
</dbReference>
<dbReference type="Proteomes" id="UP000694480">
    <property type="component" value="Unassembled WGS sequence"/>
</dbReference>
<evidence type="ECO:0000256" key="2">
    <source>
        <dbReference type="ARBA" id="ARBA00022840"/>
    </source>
</evidence>
<organism evidence="4 5">
    <name type="scientific">Planobacterium oryzisoli</name>
    <dbReference type="NCBI Taxonomy" id="2771435"/>
    <lineage>
        <taxon>Bacteria</taxon>
        <taxon>Pseudomonadati</taxon>
        <taxon>Bacteroidota</taxon>
        <taxon>Flavobacteriia</taxon>
        <taxon>Flavobacteriales</taxon>
        <taxon>Weeksellaceae</taxon>
        <taxon>Chryseobacterium group</taxon>
        <taxon>Chryseobacterium</taxon>
    </lineage>
</organism>
<sequence>MKITELAQELEVSTESIKQFIEDFDLELSECLHPDLTVKPDFLKFARENQKFLRNYEKDLSKEKTSDQIAQEINQPVDKVEQVIKRKLPNLYESGMYRSSVSSYGIDHELGGNYRFVYDYFGRKTPLARRDFIGYRDLFFYITEMLNPFIDPQQAYDWGINKPAGIILYGPKGSGRIFWARKIAQIIGYQFKEVKQSYLGTSFVDGHKTNFNDYLSSMMKGNKVVLFLENFDQIAAESGVDSQYAHTKDMILHSIHHFVNENLLMIVSADQLEGMDNEVFAPGRMDVRIPVFPPNADERAQMILRYMTLNLEQDSALMEILKFNGADKKPFWQNYAAQMRLFSNTMVIDFTQSLKKRLRTQYLRHKSNQLRIDSTMLDYSLRQAATKLTDEYLSSVQQFIREVSASDYDVFARRIEALKKELDTYRVKEAPRRKIGFDHHKMPPTP</sequence>
<keyword evidence="2 4" id="KW-0067">ATP-binding</keyword>
<dbReference type="EMBL" id="JADKYY010000001">
    <property type="protein sequence ID" value="MBF5026195.1"/>
    <property type="molecule type" value="Genomic_DNA"/>
</dbReference>
<reference evidence="4" key="1">
    <citation type="submission" date="2020-11" db="EMBL/GenBank/DDBJ databases">
        <title>Genome seq and assembly of Planobacterium sp.</title>
        <authorList>
            <person name="Chhetri G."/>
        </authorList>
    </citation>
    <scope>NUCLEOTIDE SEQUENCE</scope>
    <source>
        <strain evidence="4">GCR5</strain>
    </source>
</reference>
<protein>
    <submittedName>
        <fullName evidence="4">ATP-binding protein</fullName>
    </submittedName>
</protein>
<accession>A0A931E414</accession>
<keyword evidence="1" id="KW-0547">Nucleotide-binding</keyword>
<dbReference type="Gene3D" id="3.40.50.300">
    <property type="entry name" value="P-loop containing nucleotide triphosphate hydrolases"/>
    <property type="match status" value="1"/>
</dbReference>
<dbReference type="InterPro" id="IPR003959">
    <property type="entry name" value="ATPase_AAA_core"/>
</dbReference>
<gene>
    <name evidence="4" type="ORF">IC612_00085</name>
</gene>
<dbReference type="SUPFAM" id="SSF52540">
    <property type="entry name" value="P-loop containing nucleoside triphosphate hydrolases"/>
    <property type="match status" value="1"/>
</dbReference>
<dbReference type="AlphaFoldDB" id="A0A931E414"/>
<evidence type="ECO:0000259" key="3">
    <source>
        <dbReference type="Pfam" id="PF00004"/>
    </source>
</evidence>
<dbReference type="Pfam" id="PF00004">
    <property type="entry name" value="AAA"/>
    <property type="match status" value="1"/>
</dbReference>
<comment type="caution">
    <text evidence="4">The sequence shown here is derived from an EMBL/GenBank/DDBJ whole genome shotgun (WGS) entry which is preliminary data.</text>
</comment>
<evidence type="ECO:0000313" key="5">
    <source>
        <dbReference type="Proteomes" id="UP000694480"/>
    </source>
</evidence>
<evidence type="ECO:0000313" key="4">
    <source>
        <dbReference type="EMBL" id="MBF5026195.1"/>
    </source>
</evidence>
<dbReference type="InterPro" id="IPR027417">
    <property type="entry name" value="P-loop_NTPase"/>
</dbReference>
<feature type="domain" description="ATPase AAA-type core" evidence="3">
    <location>
        <begin position="166"/>
        <end position="290"/>
    </location>
</feature>
<dbReference type="PANTHER" id="PTHR23073">
    <property type="entry name" value="26S PROTEASOME REGULATORY SUBUNIT"/>
    <property type="match status" value="1"/>
</dbReference>
<name>A0A931E414_9FLAO</name>
<dbReference type="Gene3D" id="1.10.8.60">
    <property type="match status" value="1"/>
</dbReference>
<dbReference type="GO" id="GO:0016887">
    <property type="term" value="F:ATP hydrolysis activity"/>
    <property type="evidence" value="ECO:0007669"/>
    <property type="project" value="InterPro"/>
</dbReference>
<keyword evidence="5" id="KW-1185">Reference proteome</keyword>
<evidence type="ECO:0000256" key="1">
    <source>
        <dbReference type="ARBA" id="ARBA00022741"/>
    </source>
</evidence>
<dbReference type="RefSeq" id="WP_194738132.1">
    <property type="nucleotide sequence ID" value="NZ_JADKYY010000001.1"/>
</dbReference>